<dbReference type="EMBL" id="CAXAQS010000961">
    <property type="protein sequence ID" value="CAK9254007.1"/>
    <property type="molecule type" value="Genomic_DNA"/>
</dbReference>
<evidence type="ECO:0000313" key="1">
    <source>
        <dbReference type="EMBL" id="CAK9254007.1"/>
    </source>
</evidence>
<dbReference type="Proteomes" id="UP001497444">
    <property type="component" value="Unassembled WGS sequence"/>
</dbReference>
<gene>
    <name evidence="1" type="ORF">CSSPJE1EN1_LOCUS29385</name>
</gene>
<proteinExistence type="predicted"/>
<protein>
    <submittedName>
        <fullName evidence="1">Uncharacterized protein</fullName>
    </submittedName>
</protein>
<keyword evidence="2" id="KW-1185">Reference proteome</keyword>
<name>A0ABP0VKM0_9BRYO</name>
<evidence type="ECO:0000313" key="2">
    <source>
        <dbReference type="Proteomes" id="UP001497444"/>
    </source>
</evidence>
<organism evidence="1 2">
    <name type="scientific">Sphagnum jensenii</name>
    <dbReference type="NCBI Taxonomy" id="128206"/>
    <lineage>
        <taxon>Eukaryota</taxon>
        <taxon>Viridiplantae</taxon>
        <taxon>Streptophyta</taxon>
        <taxon>Embryophyta</taxon>
        <taxon>Bryophyta</taxon>
        <taxon>Sphagnophytina</taxon>
        <taxon>Sphagnopsida</taxon>
        <taxon>Sphagnales</taxon>
        <taxon>Sphagnaceae</taxon>
        <taxon>Sphagnum</taxon>
    </lineage>
</organism>
<reference evidence="1" key="1">
    <citation type="submission" date="2024-02" db="EMBL/GenBank/DDBJ databases">
        <authorList>
            <consortium name="ELIXIR-Norway"/>
            <consortium name="Elixir Norway"/>
        </authorList>
    </citation>
    <scope>NUCLEOTIDE SEQUENCE</scope>
</reference>
<accession>A0ABP0VKM0</accession>
<sequence>MGNSQSVDEFSKVGYRVRGVQPRSRGSAANLLPFLIYLWLRMAFPQSLRQAGPGPAKGIWESSVDYLRGTIETAITCIAAVVLLFPEQRFVAPPSIELAENATFHSSATIATTAPFAISTHSAQSQPLSQDDIISVNADGIFGIGKRYLTRN</sequence>
<comment type="caution">
    <text evidence="1">The sequence shown here is derived from an EMBL/GenBank/DDBJ whole genome shotgun (WGS) entry which is preliminary data.</text>
</comment>